<protein>
    <submittedName>
        <fullName evidence="1">Uncharacterized protein</fullName>
    </submittedName>
</protein>
<dbReference type="Proteomes" id="UP000033934">
    <property type="component" value="Unassembled WGS sequence"/>
</dbReference>
<sequence>MKSLIIMLVFLAVASVAVYGDGASVLVQIDAVRGSGPVRTIALLSEQGELWY</sequence>
<dbReference type="EMBL" id="LBVO01000069">
    <property type="protein sequence ID" value="KKQ86521.1"/>
    <property type="molecule type" value="Genomic_DNA"/>
</dbReference>
<gene>
    <name evidence="1" type="ORF">UT11_C0069G0009</name>
</gene>
<comment type="caution">
    <text evidence="1">The sequence shown here is derived from an EMBL/GenBank/DDBJ whole genome shotgun (WGS) entry which is preliminary data.</text>
</comment>
<proteinExistence type="predicted"/>
<evidence type="ECO:0000313" key="2">
    <source>
        <dbReference type="Proteomes" id="UP000033934"/>
    </source>
</evidence>
<evidence type="ECO:0000313" key="1">
    <source>
        <dbReference type="EMBL" id="KKQ86521.1"/>
    </source>
</evidence>
<dbReference type="AlphaFoldDB" id="A0A0G0PB44"/>
<accession>A0A0G0PB44</accession>
<feature type="non-terminal residue" evidence="1">
    <location>
        <position position="52"/>
    </location>
</feature>
<organism evidence="1 2">
    <name type="scientific">Berkelbacteria bacterium GW2011_GWA2_38_9</name>
    <dbReference type="NCBI Taxonomy" id="1618334"/>
    <lineage>
        <taxon>Bacteria</taxon>
        <taxon>Candidatus Berkelbacteria</taxon>
    </lineage>
</organism>
<name>A0A0G0PB44_9BACT</name>
<reference evidence="1 2" key="1">
    <citation type="journal article" date="2015" name="Nature">
        <title>rRNA introns, odd ribosomes, and small enigmatic genomes across a large radiation of phyla.</title>
        <authorList>
            <person name="Brown C.T."/>
            <person name="Hug L.A."/>
            <person name="Thomas B.C."/>
            <person name="Sharon I."/>
            <person name="Castelle C.J."/>
            <person name="Singh A."/>
            <person name="Wilkins M.J."/>
            <person name="Williams K.H."/>
            <person name="Banfield J.F."/>
        </authorList>
    </citation>
    <scope>NUCLEOTIDE SEQUENCE [LARGE SCALE GENOMIC DNA]</scope>
</reference>